<evidence type="ECO:0000256" key="6">
    <source>
        <dbReference type="ARBA" id="ARBA00023242"/>
    </source>
</evidence>
<keyword evidence="5" id="KW-0804">Transcription</keyword>
<dbReference type="Pfam" id="PF10406">
    <property type="entry name" value="TAF8_C"/>
    <property type="match status" value="1"/>
</dbReference>
<evidence type="ECO:0000256" key="7">
    <source>
        <dbReference type="SAM" id="MobiDB-lite"/>
    </source>
</evidence>
<evidence type="ECO:0000256" key="1">
    <source>
        <dbReference type="ARBA" id="ARBA00004123"/>
    </source>
</evidence>
<dbReference type="Proteomes" id="UP001370490">
    <property type="component" value="Unassembled WGS sequence"/>
</dbReference>
<protein>
    <recommendedName>
        <fullName evidence="3">Transcription initiation factor TFIID subunit 8</fullName>
    </recommendedName>
</protein>
<proteinExistence type="inferred from homology"/>
<reference evidence="9 10" key="1">
    <citation type="submission" date="2023-12" db="EMBL/GenBank/DDBJ databases">
        <title>A high-quality genome assembly for Dillenia turbinata (Dilleniales).</title>
        <authorList>
            <person name="Chanderbali A."/>
        </authorList>
    </citation>
    <scope>NUCLEOTIDE SEQUENCE [LARGE SCALE GENOMIC DNA]</scope>
    <source>
        <strain evidence="9">LSX21</strain>
        <tissue evidence="9">Leaf</tissue>
    </source>
</reference>
<dbReference type="Gene3D" id="1.10.20.10">
    <property type="entry name" value="Histone, subunit A"/>
    <property type="match status" value="1"/>
</dbReference>
<sequence length="341" mass="38444">MSDGGRLSDGNCRDHDHFGRSISQIAVAQVCESLGFDGARQSALDSFSEILIRYIFDLGKVTKFYANLSGRTESNLLDIVEGLVDLGFLKGKDRGQNSRVSEVVKEIGGYVRSVEEVPFKQSVPSFPIVVKRWTVPSFEKMQETPPGKHIPSWLPAFPDPHTYVHTPVWNERKTDPRTDKVEQARQRRKAERSLLSLQQRLANGVPHGPPQNRLSSGKLLQDGEKDECPNEYAIGLKEVNSENQVSVLEAFAPAIEAAKNGFFDSADGERDDVFLSKRPAVHFKSNFRRKLLKEPLELSLQKKGAGEMTPWYGRDDNNDKKRRAEQILKESMENHQELAQL</sequence>
<evidence type="ECO:0000256" key="3">
    <source>
        <dbReference type="ARBA" id="ARBA00017307"/>
    </source>
</evidence>
<dbReference type="Pfam" id="PF07524">
    <property type="entry name" value="Bromo_TP"/>
    <property type="match status" value="1"/>
</dbReference>
<comment type="similarity">
    <text evidence="2">Belongs to the TAF8 family.</text>
</comment>
<gene>
    <name evidence="9" type="ORF">RJ641_014689</name>
</gene>
<feature type="domain" description="Bromodomain associated" evidence="8">
    <location>
        <begin position="16"/>
        <end position="92"/>
    </location>
</feature>
<dbReference type="GO" id="GO:0005669">
    <property type="term" value="C:transcription factor TFIID complex"/>
    <property type="evidence" value="ECO:0007669"/>
    <property type="project" value="InterPro"/>
</dbReference>
<keyword evidence="10" id="KW-1185">Reference proteome</keyword>
<dbReference type="AlphaFoldDB" id="A0AAN8V0B2"/>
<evidence type="ECO:0000256" key="4">
    <source>
        <dbReference type="ARBA" id="ARBA00023015"/>
    </source>
</evidence>
<evidence type="ECO:0000313" key="10">
    <source>
        <dbReference type="Proteomes" id="UP001370490"/>
    </source>
</evidence>
<dbReference type="GO" id="GO:0046982">
    <property type="term" value="F:protein heterodimerization activity"/>
    <property type="evidence" value="ECO:0007669"/>
    <property type="project" value="InterPro"/>
</dbReference>
<dbReference type="InterPro" id="IPR037818">
    <property type="entry name" value="TAF8"/>
</dbReference>
<feature type="region of interest" description="Disordered" evidence="7">
    <location>
        <begin position="202"/>
        <end position="225"/>
    </location>
</feature>
<feature type="region of interest" description="Disordered" evidence="7">
    <location>
        <begin position="304"/>
        <end position="341"/>
    </location>
</feature>
<accession>A0AAN8V0B2</accession>
<feature type="compositionally biased region" description="Basic and acidic residues" evidence="7">
    <location>
        <begin position="313"/>
        <end position="341"/>
    </location>
</feature>
<comment type="subcellular location">
    <subcellularLocation>
        <location evidence="1">Nucleus</location>
    </subcellularLocation>
</comment>
<name>A0AAN8V0B2_9MAGN</name>
<dbReference type="CDD" id="cd08049">
    <property type="entry name" value="TAF8"/>
    <property type="match status" value="1"/>
</dbReference>
<organism evidence="9 10">
    <name type="scientific">Dillenia turbinata</name>
    <dbReference type="NCBI Taxonomy" id="194707"/>
    <lineage>
        <taxon>Eukaryota</taxon>
        <taxon>Viridiplantae</taxon>
        <taxon>Streptophyta</taxon>
        <taxon>Embryophyta</taxon>
        <taxon>Tracheophyta</taxon>
        <taxon>Spermatophyta</taxon>
        <taxon>Magnoliopsida</taxon>
        <taxon>eudicotyledons</taxon>
        <taxon>Gunneridae</taxon>
        <taxon>Pentapetalae</taxon>
        <taxon>Dilleniales</taxon>
        <taxon>Dilleniaceae</taxon>
        <taxon>Dillenia</taxon>
    </lineage>
</organism>
<keyword evidence="6" id="KW-0539">Nucleus</keyword>
<evidence type="ECO:0000313" key="9">
    <source>
        <dbReference type="EMBL" id="KAK6921011.1"/>
    </source>
</evidence>
<evidence type="ECO:0000256" key="5">
    <source>
        <dbReference type="ARBA" id="ARBA00023163"/>
    </source>
</evidence>
<dbReference type="PANTHER" id="PTHR46338">
    <property type="entry name" value="TRANSCRIPTION INITIATION FACTOR TFIID SUBUNIT 8"/>
    <property type="match status" value="1"/>
</dbReference>
<evidence type="ECO:0000256" key="2">
    <source>
        <dbReference type="ARBA" id="ARBA00008767"/>
    </source>
</evidence>
<feature type="compositionally biased region" description="Basic and acidic residues" evidence="7">
    <location>
        <begin position="170"/>
        <end position="185"/>
    </location>
</feature>
<dbReference type="InterPro" id="IPR019473">
    <property type="entry name" value="TFIID_su8_C"/>
</dbReference>
<dbReference type="EMBL" id="JBAMMX010000020">
    <property type="protein sequence ID" value="KAK6921011.1"/>
    <property type="molecule type" value="Genomic_DNA"/>
</dbReference>
<keyword evidence="4" id="KW-0805">Transcription regulation</keyword>
<dbReference type="InterPro" id="IPR009072">
    <property type="entry name" value="Histone-fold"/>
</dbReference>
<evidence type="ECO:0000259" key="8">
    <source>
        <dbReference type="SMART" id="SM00576"/>
    </source>
</evidence>
<dbReference type="SMART" id="SM00576">
    <property type="entry name" value="BTP"/>
    <property type="match status" value="1"/>
</dbReference>
<dbReference type="PANTHER" id="PTHR46338:SF1">
    <property type="entry name" value="TRANSCRIPTION INITIATION FACTOR TFIID SUBUNIT 8"/>
    <property type="match status" value="1"/>
</dbReference>
<dbReference type="InterPro" id="IPR006565">
    <property type="entry name" value="BTP"/>
</dbReference>
<comment type="caution">
    <text evidence="9">The sequence shown here is derived from an EMBL/GenBank/DDBJ whole genome shotgun (WGS) entry which is preliminary data.</text>
</comment>
<feature type="region of interest" description="Disordered" evidence="7">
    <location>
        <begin position="170"/>
        <end position="189"/>
    </location>
</feature>